<reference evidence="1" key="1">
    <citation type="submission" date="2021-06" db="EMBL/GenBank/DDBJ databases">
        <authorList>
            <person name="Kallberg Y."/>
            <person name="Tangrot J."/>
            <person name="Rosling A."/>
        </authorList>
    </citation>
    <scope>NUCLEOTIDE SEQUENCE</scope>
    <source>
        <strain evidence="1">MA461A</strain>
    </source>
</reference>
<feature type="non-terminal residue" evidence="1">
    <location>
        <position position="125"/>
    </location>
</feature>
<dbReference type="EMBL" id="CAJVQC010130161">
    <property type="protein sequence ID" value="CAG8841384.1"/>
    <property type="molecule type" value="Genomic_DNA"/>
</dbReference>
<accession>A0ACA9SJ25</accession>
<gene>
    <name evidence="1" type="ORF">RPERSI_LOCUS31849</name>
</gene>
<dbReference type="Proteomes" id="UP000789920">
    <property type="component" value="Unassembled WGS sequence"/>
</dbReference>
<sequence length="125" mass="14237">SFTLSNESQGTSRIFDNAEEFDQLTLSADNAEEFDQLTLSAAEALKTKLNGLDDFTFKRKNSAQAASNRIFSRPESPMKKKYNSETSYSLSNLRKHNYDDFDSDFADWSMEGTGRRVAYEDFTTI</sequence>
<keyword evidence="2" id="KW-1185">Reference proteome</keyword>
<organism evidence="1 2">
    <name type="scientific">Racocetra persica</name>
    <dbReference type="NCBI Taxonomy" id="160502"/>
    <lineage>
        <taxon>Eukaryota</taxon>
        <taxon>Fungi</taxon>
        <taxon>Fungi incertae sedis</taxon>
        <taxon>Mucoromycota</taxon>
        <taxon>Glomeromycotina</taxon>
        <taxon>Glomeromycetes</taxon>
        <taxon>Diversisporales</taxon>
        <taxon>Gigasporaceae</taxon>
        <taxon>Racocetra</taxon>
    </lineage>
</organism>
<feature type="non-terminal residue" evidence="1">
    <location>
        <position position="1"/>
    </location>
</feature>
<comment type="caution">
    <text evidence="1">The sequence shown here is derived from an EMBL/GenBank/DDBJ whole genome shotgun (WGS) entry which is preliminary data.</text>
</comment>
<protein>
    <submittedName>
        <fullName evidence="1">26072_t:CDS:1</fullName>
    </submittedName>
</protein>
<evidence type="ECO:0000313" key="1">
    <source>
        <dbReference type="EMBL" id="CAG8841384.1"/>
    </source>
</evidence>
<evidence type="ECO:0000313" key="2">
    <source>
        <dbReference type="Proteomes" id="UP000789920"/>
    </source>
</evidence>
<name>A0ACA9SJ25_9GLOM</name>
<proteinExistence type="predicted"/>